<dbReference type="Proteomes" id="UP001246372">
    <property type="component" value="Unassembled WGS sequence"/>
</dbReference>
<dbReference type="EMBL" id="JAVXZY010000001">
    <property type="protein sequence ID" value="MDT8997875.1"/>
    <property type="molecule type" value="Genomic_DNA"/>
</dbReference>
<accession>A0ABU3P6M8</accession>
<keyword evidence="2" id="KW-0472">Membrane</keyword>
<name>A0ABU3P6M8_9BURK</name>
<sequence length="1180" mass="128933">MSDAKSGLPWTSLAVLAAFVMSTQLVPHVFEPLRPPEKERAQAAIGSQFPIDARLWEDPFAALRRYESERNERCEKRSKAPQDQLDCRQETVNEQLRLLAPRDRGAASAVAATPASLAAPEKRGGSEVRPETLVLAALVPGNPFVGAEESRRRTRYAILAGLQSVGYVPTEAERLGLLSVPRAELLSGAEAAAIASTAIRSKPGNADQGRAPALFQLPFEQFELSAEWAPKAGNQRYRRVLLLWIDESALPQPKLNALALLAVRLLGVRSEDQPGEPACQRQRLADFAVIGPSSTDALRTALADLDRASLTVKDYPHKSERGQCLATRLNLPAGHNDLRLGYAELARTRFFSAASTAPARFLSELGAKADVDDFLSEQFGQVLEPLLPMREGQRQRPKISFTRTIATDDLLIKRLVNELQQRLSPTHRQRIVLVAERDSRYAQALVAELRSQLTAAMPGEEKFWQLQVMYYFRGLDGVTGKDSGGGTGDKPAPPNANDASRIEWPEARDQLDYLRRMAGQLQRSEMDRSSGFNGRISAIGVIGFDVHDKLLVLQALHDSFSDKVFFTTDMDARLLHPRALPFTRNLIVASSLPLELPLGGDAGTPDLRQGTPPLRDSYQTASYLAARSAACADDNCRDAEARAVAPMLKQPRLYELGRSRAVGLDAASKTAEDSWSERWQGRVAGLLFGLLLTALFVWPSTPALRALRLALSKEGQGSLRASVAAICAMHIGVLGLVASSLRGFVSASPATPLAMGVMALGLSLLSFAILRSALALKWFRRMHLRVGVLALLACGLLLVQLPLGGKVCTDCEPLLWFEGVSAWPSLLLQLAALVVLVLSWDLIWDVSLNSLAEDSDWLQVRPQCTAQQTRSWAGGLRRLSVLRWPRPDGLSCDFQSLWTEYALRGAPLPRGLRILAGFLLSLVLGATAIHFFSQGSALAIPVRGATHRELVGACLYLVLLLLPMLIMAAADATLLACRFVQHLNKGRSVYPPTCIKRFALSLGAAQAPQWQQGIAALPQQRLEKGRTGDHSLLDDWLDMQLIARRTATVAPLVIGPFVVLAILLVARSRVFDNWSINLAVAVAASAFLLWLMLMSALLKHVVEQARSRALASMQADLRWLRGAGADWKDLIQPFEKLIEQVRDMRAGAFAGFFEQPLLRALLVPLGSAGGAQLLEYLASI</sequence>
<feature type="transmembrane region" description="Helical" evidence="2">
    <location>
        <begin position="823"/>
        <end position="843"/>
    </location>
</feature>
<reference evidence="3" key="1">
    <citation type="submission" date="2023-09" db="EMBL/GenBank/DDBJ databases">
        <title>Paucibacter sp. APW11 Genome sequencing and assembly.</title>
        <authorList>
            <person name="Kim I."/>
        </authorList>
    </citation>
    <scope>NUCLEOTIDE SEQUENCE</scope>
    <source>
        <strain evidence="3">APW11</strain>
    </source>
</reference>
<keyword evidence="2" id="KW-0812">Transmembrane</keyword>
<comment type="caution">
    <text evidence="3">The sequence shown here is derived from an EMBL/GenBank/DDBJ whole genome shotgun (WGS) entry which is preliminary data.</text>
</comment>
<dbReference type="RefSeq" id="WP_315648122.1">
    <property type="nucleotide sequence ID" value="NZ_JAVXZY010000001.1"/>
</dbReference>
<feature type="transmembrane region" description="Helical" evidence="2">
    <location>
        <begin position="1078"/>
        <end position="1098"/>
    </location>
</feature>
<evidence type="ECO:0008006" key="5">
    <source>
        <dbReference type="Google" id="ProtNLM"/>
    </source>
</evidence>
<proteinExistence type="predicted"/>
<keyword evidence="4" id="KW-1185">Reference proteome</keyword>
<feature type="transmembrane region" description="Helical" evidence="2">
    <location>
        <begin position="753"/>
        <end position="774"/>
    </location>
</feature>
<feature type="transmembrane region" description="Helical" evidence="2">
    <location>
        <begin position="1047"/>
        <end position="1066"/>
    </location>
</feature>
<feature type="transmembrane region" description="Helical" evidence="2">
    <location>
        <begin position="719"/>
        <end position="741"/>
    </location>
</feature>
<organism evidence="3 4">
    <name type="scientific">Roseateles aquae</name>
    <dbReference type="NCBI Taxonomy" id="3077235"/>
    <lineage>
        <taxon>Bacteria</taxon>
        <taxon>Pseudomonadati</taxon>
        <taxon>Pseudomonadota</taxon>
        <taxon>Betaproteobacteria</taxon>
        <taxon>Burkholderiales</taxon>
        <taxon>Sphaerotilaceae</taxon>
        <taxon>Roseateles</taxon>
    </lineage>
</organism>
<feature type="transmembrane region" description="Helical" evidence="2">
    <location>
        <begin position="786"/>
        <end position="803"/>
    </location>
</feature>
<feature type="transmembrane region" description="Helical" evidence="2">
    <location>
        <begin position="914"/>
        <end position="933"/>
    </location>
</feature>
<feature type="transmembrane region" description="Helical" evidence="2">
    <location>
        <begin position="953"/>
        <end position="977"/>
    </location>
</feature>
<evidence type="ECO:0000256" key="1">
    <source>
        <dbReference type="SAM" id="MobiDB-lite"/>
    </source>
</evidence>
<feature type="region of interest" description="Disordered" evidence="1">
    <location>
        <begin position="481"/>
        <end position="500"/>
    </location>
</feature>
<feature type="transmembrane region" description="Helical" evidence="2">
    <location>
        <begin position="679"/>
        <end position="698"/>
    </location>
</feature>
<keyword evidence="2" id="KW-1133">Transmembrane helix</keyword>
<evidence type="ECO:0000256" key="2">
    <source>
        <dbReference type="SAM" id="Phobius"/>
    </source>
</evidence>
<evidence type="ECO:0000313" key="3">
    <source>
        <dbReference type="EMBL" id="MDT8997875.1"/>
    </source>
</evidence>
<protein>
    <recommendedName>
        <fullName evidence="5">IcmF-related N-terminal domain-containing protein</fullName>
    </recommendedName>
</protein>
<gene>
    <name evidence="3" type="ORF">RQP53_01145</name>
</gene>
<evidence type="ECO:0000313" key="4">
    <source>
        <dbReference type="Proteomes" id="UP001246372"/>
    </source>
</evidence>